<accession>A0ABW6J709</accession>
<evidence type="ECO:0000313" key="3">
    <source>
        <dbReference type="Proteomes" id="UP001600424"/>
    </source>
</evidence>
<gene>
    <name evidence="2" type="ORF">ACFQ63_38340</name>
</gene>
<reference evidence="2 3" key="1">
    <citation type="submission" date="2024-09" db="EMBL/GenBank/DDBJ databases">
        <title>The Natural Products Discovery Center: Release of the First 8490 Sequenced Strains for Exploring Actinobacteria Biosynthetic Diversity.</title>
        <authorList>
            <person name="Kalkreuter E."/>
            <person name="Kautsar S.A."/>
            <person name="Yang D."/>
            <person name="Bader C.D."/>
            <person name="Teijaro C.N."/>
            <person name="Fluegel L."/>
            <person name="Davis C.M."/>
            <person name="Simpson J.R."/>
            <person name="Lauterbach L."/>
            <person name="Steele A.D."/>
            <person name="Gui C."/>
            <person name="Meng S."/>
            <person name="Li G."/>
            <person name="Viehrig K."/>
            <person name="Ye F."/>
            <person name="Su P."/>
            <person name="Kiefer A.F."/>
            <person name="Nichols A."/>
            <person name="Cepeda A.J."/>
            <person name="Yan W."/>
            <person name="Fan B."/>
            <person name="Jiang Y."/>
            <person name="Adhikari A."/>
            <person name="Zheng C.-J."/>
            <person name="Schuster L."/>
            <person name="Cowan T.M."/>
            <person name="Smanski M.J."/>
            <person name="Chevrette M.G."/>
            <person name="De Carvalho L.P.S."/>
            <person name="Shen B."/>
        </authorList>
    </citation>
    <scope>NUCLEOTIDE SEQUENCE [LARGE SCALE GENOMIC DNA]</scope>
    <source>
        <strain evidence="2 3">NPDC056472</strain>
    </source>
</reference>
<dbReference type="RefSeq" id="WP_386253342.1">
    <property type="nucleotide sequence ID" value="NZ_JBHTRV010000055.1"/>
</dbReference>
<comment type="caution">
    <text evidence="2">The sequence shown here is derived from an EMBL/GenBank/DDBJ whole genome shotgun (WGS) entry which is preliminary data.</text>
</comment>
<sequence length="53" mass="6064">MRTAIQTCAEAFATFAQHLRAAGHIDEQGRPARRHGRPAWQSPYGPPPRRRQR</sequence>
<feature type="region of interest" description="Disordered" evidence="1">
    <location>
        <begin position="23"/>
        <end position="53"/>
    </location>
</feature>
<proteinExistence type="predicted"/>
<dbReference type="EMBL" id="JBHTRV010000055">
    <property type="protein sequence ID" value="MFE5985531.1"/>
    <property type="molecule type" value="Genomic_DNA"/>
</dbReference>
<keyword evidence="3" id="KW-1185">Reference proteome</keyword>
<name>A0ABW6J709_STRWE</name>
<evidence type="ECO:0000256" key="1">
    <source>
        <dbReference type="SAM" id="MobiDB-lite"/>
    </source>
</evidence>
<dbReference type="Proteomes" id="UP001600424">
    <property type="component" value="Unassembled WGS sequence"/>
</dbReference>
<organism evidence="2 3">
    <name type="scientific">Streptomyces wedmorensis</name>
    <dbReference type="NCBI Taxonomy" id="43759"/>
    <lineage>
        <taxon>Bacteria</taxon>
        <taxon>Bacillati</taxon>
        <taxon>Actinomycetota</taxon>
        <taxon>Actinomycetes</taxon>
        <taxon>Kitasatosporales</taxon>
        <taxon>Streptomycetaceae</taxon>
        <taxon>Streptomyces</taxon>
    </lineage>
</organism>
<evidence type="ECO:0000313" key="2">
    <source>
        <dbReference type="EMBL" id="MFE5985531.1"/>
    </source>
</evidence>
<protein>
    <submittedName>
        <fullName evidence="2">Uncharacterized protein</fullName>
    </submittedName>
</protein>